<dbReference type="AlphaFoldDB" id="A0A3F2RW19"/>
<evidence type="ECO:0000313" key="7">
    <source>
        <dbReference type="Proteomes" id="UP000277300"/>
    </source>
</evidence>
<keyword evidence="2" id="KW-0677">Repeat</keyword>
<evidence type="ECO:0000256" key="3">
    <source>
        <dbReference type="ARBA" id="ARBA00022837"/>
    </source>
</evidence>
<dbReference type="EMBL" id="MBAD02002065">
    <property type="protein sequence ID" value="RLN50072.1"/>
    <property type="molecule type" value="Genomic_DNA"/>
</dbReference>
<evidence type="ECO:0000259" key="4">
    <source>
        <dbReference type="PROSITE" id="PS50222"/>
    </source>
</evidence>
<reference evidence="7 8" key="1">
    <citation type="submission" date="2018-07" db="EMBL/GenBank/DDBJ databases">
        <title>Genome sequencing of oomycete isolates from Chile give support for New Zealand origin for Phytophthora kernoviae and make available the first Nothophytophthora sp. genome.</title>
        <authorList>
            <person name="Studholme D.J."/>
            <person name="Sanfuentes E."/>
            <person name="Panda P."/>
            <person name="Hill R."/>
            <person name="Sambles C."/>
            <person name="Grant M."/>
            <person name="Williams N.M."/>
            <person name="Mcdougal R.L."/>
        </authorList>
    </citation>
    <scope>NUCLEOTIDE SEQUENCE [LARGE SCALE GENOMIC DNA]</scope>
    <source>
        <strain evidence="6">Chile6</strain>
        <strain evidence="5">Chile7</strain>
    </source>
</reference>
<evidence type="ECO:0000313" key="5">
    <source>
        <dbReference type="EMBL" id="RLN50072.1"/>
    </source>
</evidence>
<protein>
    <recommendedName>
        <fullName evidence="4">EF-hand domain-containing protein</fullName>
    </recommendedName>
</protein>
<organism evidence="6 7">
    <name type="scientific">Phytophthora kernoviae</name>
    <dbReference type="NCBI Taxonomy" id="325452"/>
    <lineage>
        <taxon>Eukaryota</taxon>
        <taxon>Sar</taxon>
        <taxon>Stramenopiles</taxon>
        <taxon>Oomycota</taxon>
        <taxon>Peronosporomycetes</taxon>
        <taxon>Peronosporales</taxon>
        <taxon>Peronosporaceae</taxon>
        <taxon>Phytophthora</taxon>
    </lineage>
</organism>
<dbReference type="PROSITE" id="PS00018">
    <property type="entry name" value="EF_HAND_1"/>
    <property type="match status" value="2"/>
</dbReference>
<keyword evidence="3" id="KW-0106">Calcium</keyword>
<dbReference type="GO" id="GO:0005509">
    <property type="term" value="F:calcium ion binding"/>
    <property type="evidence" value="ECO:0007669"/>
    <property type="project" value="InterPro"/>
</dbReference>
<dbReference type="Gene3D" id="1.10.238.10">
    <property type="entry name" value="EF-hand"/>
    <property type="match status" value="4"/>
</dbReference>
<dbReference type="PANTHER" id="PTHR34524:SF6">
    <property type="entry name" value="CALCYPHOSINE LIKE"/>
    <property type="match status" value="1"/>
</dbReference>
<feature type="domain" description="EF-hand" evidence="4">
    <location>
        <begin position="194"/>
        <end position="229"/>
    </location>
</feature>
<dbReference type="EMBL" id="MBDO02000054">
    <property type="protein sequence ID" value="RLN65405.1"/>
    <property type="molecule type" value="Genomic_DNA"/>
</dbReference>
<gene>
    <name evidence="5" type="ORF">BBJ29_000908</name>
    <name evidence="6" type="ORF">BBP00_00002868</name>
</gene>
<dbReference type="InterPro" id="IPR018247">
    <property type="entry name" value="EF_Hand_1_Ca_BS"/>
</dbReference>
<dbReference type="CDD" id="cd00051">
    <property type="entry name" value="EFh"/>
    <property type="match status" value="2"/>
</dbReference>
<dbReference type="Proteomes" id="UP000284657">
    <property type="component" value="Unassembled WGS sequence"/>
</dbReference>
<dbReference type="InterPro" id="IPR002048">
    <property type="entry name" value="EF_hand_dom"/>
</dbReference>
<dbReference type="SMART" id="SM00054">
    <property type="entry name" value="EFh"/>
    <property type="match status" value="2"/>
</dbReference>
<feature type="domain" description="EF-hand" evidence="4">
    <location>
        <begin position="239"/>
        <end position="274"/>
    </location>
</feature>
<evidence type="ECO:0000256" key="1">
    <source>
        <dbReference type="ARBA" id="ARBA00022723"/>
    </source>
</evidence>
<dbReference type="PROSITE" id="PS50222">
    <property type="entry name" value="EF_HAND_2"/>
    <property type="match status" value="2"/>
</dbReference>
<dbReference type="OrthoDB" id="444540at2759"/>
<dbReference type="Pfam" id="PF13499">
    <property type="entry name" value="EF-hand_7"/>
    <property type="match status" value="1"/>
</dbReference>
<accession>A0A3F2RW19</accession>
<evidence type="ECO:0000313" key="8">
    <source>
        <dbReference type="Proteomes" id="UP000284657"/>
    </source>
</evidence>
<name>A0A3F2RW19_9STRA</name>
<sequence length="537" mass="58338">MALSAQATSSLTEWKERQQQCADQLDLQALLNHIRTSLRAQGLVSWVNVSLALEKAQSENGGLTNGALKRLLNDCRVSISDVDARALVQRHTQVAEEDGRVSADTIKNLIFGALSGRKLELVQSAFDALDRKGVGYLALPDVLSAHDAARHPAVMFGEQTIEQIATEVGMFLLMLHLICFHDFVRALKSSGVRVTGRDAQNLFHHFDSNHDGTMSISEFLAGDLRKAAMDCELTLPGGLTDADLRLLFQYLDSDNDGRIAPDELIAIVRPPLAGRRLECVREAFAKLVKATGSRDVDKALLEPSDVVEEFDASAHPDVLAGRRGADHVCREFLETFDIDGGAQGGKVTWEQWRSYYHNVSASIALNATLGLALGESHGRALFEHLSYLSQANGDATNGNSGARFLQEQQRANGYDSANNRLPLRLVLGCLLDRLSPACLASATQVFSALQAAGNGRVFPAALASSFQASRHPAVLLGRMTTAEAFQDFARNFEVALGGSADGTVTFLHFESFCVNLRATLGTDEMLQLVLRDCFQVS</sequence>
<evidence type="ECO:0000313" key="6">
    <source>
        <dbReference type="EMBL" id="RLN65405.1"/>
    </source>
</evidence>
<dbReference type="Proteomes" id="UP000277300">
    <property type="component" value="Unassembled WGS sequence"/>
</dbReference>
<keyword evidence="1" id="KW-0479">Metal-binding</keyword>
<dbReference type="InterPro" id="IPR011992">
    <property type="entry name" value="EF-hand-dom_pair"/>
</dbReference>
<dbReference type="InterPro" id="IPR051581">
    <property type="entry name" value="Ca-bind"/>
</dbReference>
<evidence type="ECO:0000256" key="2">
    <source>
        <dbReference type="ARBA" id="ARBA00022737"/>
    </source>
</evidence>
<dbReference type="PANTHER" id="PTHR34524">
    <property type="entry name" value="CALCYPHOSIN"/>
    <property type="match status" value="1"/>
</dbReference>
<dbReference type="SUPFAM" id="SSF47473">
    <property type="entry name" value="EF-hand"/>
    <property type="match status" value="2"/>
</dbReference>
<comment type="caution">
    <text evidence="6">The sequence shown here is derived from an EMBL/GenBank/DDBJ whole genome shotgun (WGS) entry which is preliminary data.</text>
</comment>
<proteinExistence type="predicted"/>